<dbReference type="EMBL" id="UYYB01094450">
    <property type="protein sequence ID" value="VDM74353.1"/>
    <property type="molecule type" value="Genomic_DNA"/>
</dbReference>
<dbReference type="Pfam" id="PF03456">
    <property type="entry name" value="uDENN"/>
    <property type="match status" value="1"/>
</dbReference>
<dbReference type="OrthoDB" id="6282239at2759"/>
<protein>
    <recommendedName>
        <fullName evidence="1">uDENN domain-containing protein</fullName>
    </recommendedName>
</protein>
<evidence type="ECO:0000259" key="1">
    <source>
        <dbReference type="SMART" id="SM00800"/>
    </source>
</evidence>
<keyword evidence="3" id="KW-1185">Reference proteome</keyword>
<reference evidence="2 3" key="1">
    <citation type="submission" date="2018-11" db="EMBL/GenBank/DDBJ databases">
        <authorList>
            <consortium name="Pathogen Informatics"/>
        </authorList>
    </citation>
    <scope>NUCLEOTIDE SEQUENCE [LARGE SCALE GENOMIC DNA]</scope>
</reference>
<feature type="domain" description="uDENN" evidence="1">
    <location>
        <begin position="9"/>
        <end position="94"/>
    </location>
</feature>
<evidence type="ECO:0000313" key="3">
    <source>
        <dbReference type="Proteomes" id="UP000270094"/>
    </source>
</evidence>
<dbReference type="GO" id="GO:0032483">
    <property type="term" value="P:regulation of Rab protein signal transduction"/>
    <property type="evidence" value="ECO:0007669"/>
    <property type="project" value="TreeGrafter"/>
</dbReference>
<gene>
    <name evidence="2" type="ORF">SVUK_LOCUS9351</name>
</gene>
<dbReference type="PANTHER" id="PTHR13008">
    <property type="entry name" value="MAP-KINASE ACTIVATING DEATH DOMAIN PROTEIN MADD /DENN/AEX-3 C.ELEGANS"/>
    <property type="match status" value="1"/>
</dbReference>
<organism evidence="2 3">
    <name type="scientific">Strongylus vulgaris</name>
    <name type="common">Blood worm</name>
    <dbReference type="NCBI Taxonomy" id="40348"/>
    <lineage>
        <taxon>Eukaryota</taxon>
        <taxon>Metazoa</taxon>
        <taxon>Ecdysozoa</taxon>
        <taxon>Nematoda</taxon>
        <taxon>Chromadorea</taxon>
        <taxon>Rhabditida</taxon>
        <taxon>Rhabditina</taxon>
        <taxon>Rhabditomorpha</taxon>
        <taxon>Strongyloidea</taxon>
        <taxon>Strongylidae</taxon>
        <taxon>Strongylus</taxon>
    </lineage>
</organism>
<sequence length="101" mass="11563">MSDKEKELCPRLIDYLVVVGKRKRTRNTSKCSSADGPIHSSITYPEILRRYPTDDHKDFYLPTDVTVFCQPEGCVTLSKSTKHESSINHKMPILKAIRAIR</sequence>
<dbReference type="InterPro" id="IPR039980">
    <property type="entry name" value="MADD"/>
</dbReference>
<dbReference type="AlphaFoldDB" id="A0A3P7J1T7"/>
<dbReference type="GO" id="GO:0042981">
    <property type="term" value="P:regulation of apoptotic process"/>
    <property type="evidence" value="ECO:0007669"/>
    <property type="project" value="TreeGrafter"/>
</dbReference>
<evidence type="ECO:0000313" key="2">
    <source>
        <dbReference type="EMBL" id="VDM74353.1"/>
    </source>
</evidence>
<proteinExistence type="predicted"/>
<dbReference type="Proteomes" id="UP000270094">
    <property type="component" value="Unassembled WGS sequence"/>
</dbReference>
<dbReference type="Gene3D" id="3.30.450.200">
    <property type="match status" value="1"/>
</dbReference>
<dbReference type="PANTHER" id="PTHR13008:SF7">
    <property type="entry name" value="MAP KINASE-ACTIVATING DEATH DOMAIN PROTEIN"/>
    <property type="match status" value="1"/>
</dbReference>
<name>A0A3P7J1T7_STRVU</name>
<dbReference type="InterPro" id="IPR005113">
    <property type="entry name" value="uDENN_dom"/>
</dbReference>
<dbReference type="GO" id="GO:0005085">
    <property type="term" value="F:guanyl-nucleotide exchange factor activity"/>
    <property type="evidence" value="ECO:0007669"/>
    <property type="project" value="TreeGrafter"/>
</dbReference>
<dbReference type="GO" id="GO:0005829">
    <property type="term" value="C:cytosol"/>
    <property type="evidence" value="ECO:0007669"/>
    <property type="project" value="TreeGrafter"/>
</dbReference>
<accession>A0A3P7J1T7</accession>
<dbReference type="SMART" id="SM00800">
    <property type="entry name" value="uDENN"/>
    <property type="match status" value="1"/>
</dbReference>